<dbReference type="EC" id="3.1.26.11" evidence="2"/>
<dbReference type="GO" id="GO:0042781">
    <property type="term" value="F:3'-tRNA processing endoribonuclease activity"/>
    <property type="evidence" value="ECO:0007669"/>
    <property type="project" value="UniProtKB-EC"/>
</dbReference>
<dbReference type="InterPro" id="IPR014922">
    <property type="entry name" value="YdhG-like"/>
</dbReference>
<protein>
    <submittedName>
        <fullName evidence="2">Ribonuclease Z</fullName>
        <ecNumber evidence="2">3.1.26.11</ecNumber>
    </submittedName>
</protein>
<proteinExistence type="predicted"/>
<dbReference type="EMBL" id="QASA01000001">
    <property type="protein sequence ID" value="RDC62350.1"/>
    <property type="molecule type" value="Genomic_DNA"/>
</dbReference>
<dbReference type="Gene3D" id="3.90.1150.200">
    <property type="match status" value="1"/>
</dbReference>
<dbReference type="RefSeq" id="WP_115371806.1">
    <property type="nucleotide sequence ID" value="NZ_QASA01000001.1"/>
</dbReference>
<dbReference type="AlphaFoldDB" id="A0A369QDE6"/>
<organism evidence="2 3">
    <name type="scientific">Adhaeribacter pallidiroseus</name>
    <dbReference type="NCBI Taxonomy" id="2072847"/>
    <lineage>
        <taxon>Bacteria</taxon>
        <taxon>Pseudomonadati</taxon>
        <taxon>Bacteroidota</taxon>
        <taxon>Cytophagia</taxon>
        <taxon>Cytophagales</taxon>
        <taxon>Hymenobacteraceae</taxon>
        <taxon>Adhaeribacter</taxon>
    </lineage>
</organism>
<gene>
    <name evidence="2" type="ORF">AHMF7616_00943</name>
</gene>
<dbReference type="SUPFAM" id="SSF159888">
    <property type="entry name" value="YdhG-like"/>
    <property type="match status" value="1"/>
</dbReference>
<accession>A0A369QDE6</accession>
<keyword evidence="2" id="KW-0378">Hydrolase</keyword>
<reference evidence="2 3" key="1">
    <citation type="submission" date="2018-04" db="EMBL/GenBank/DDBJ databases">
        <title>Adhaeribacter sp. HMF7616 genome sequencing and assembly.</title>
        <authorList>
            <person name="Kang H."/>
            <person name="Kang J."/>
            <person name="Cha I."/>
            <person name="Kim H."/>
            <person name="Joh K."/>
        </authorList>
    </citation>
    <scope>NUCLEOTIDE SEQUENCE [LARGE SCALE GENOMIC DNA]</scope>
    <source>
        <strain evidence="2 3">HMF7616</strain>
    </source>
</reference>
<evidence type="ECO:0000313" key="2">
    <source>
        <dbReference type="EMBL" id="RDC62350.1"/>
    </source>
</evidence>
<evidence type="ECO:0000259" key="1">
    <source>
        <dbReference type="Pfam" id="PF08818"/>
    </source>
</evidence>
<dbReference type="OrthoDB" id="115213at2"/>
<feature type="domain" description="YdhG-like" evidence="1">
    <location>
        <begin position="25"/>
        <end position="116"/>
    </location>
</feature>
<name>A0A369QDE6_9BACT</name>
<sequence>MKETDRSKTAQNVDEYFQGFSEEVQAVLEQVRQTIRATAPQAKEVISYQIPGYNYLGPLVYFAGFKNHCSLFVTNKQIFKIFTEELLHFKTSGTTIHFTAHKPLPSSLIQKIVQFKMRENEERDALKKQTALMKKQKPLSYK</sequence>
<dbReference type="Pfam" id="PF08818">
    <property type="entry name" value="DUF1801"/>
    <property type="match status" value="1"/>
</dbReference>
<evidence type="ECO:0000313" key="3">
    <source>
        <dbReference type="Proteomes" id="UP000253919"/>
    </source>
</evidence>
<comment type="caution">
    <text evidence="2">The sequence shown here is derived from an EMBL/GenBank/DDBJ whole genome shotgun (WGS) entry which is preliminary data.</text>
</comment>
<dbReference type="Proteomes" id="UP000253919">
    <property type="component" value="Unassembled WGS sequence"/>
</dbReference>
<keyword evidence="3" id="KW-1185">Reference proteome</keyword>